<evidence type="ECO:0000313" key="4">
    <source>
        <dbReference type="EMBL" id="MCC2164869.1"/>
    </source>
</evidence>
<comment type="caution">
    <text evidence="4">The sequence shown here is derived from an EMBL/GenBank/DDBJ whole genome shotgun (WGS) entry which is preliminary data.</text>
</comment>
<sequence>MRKSNLRALCMSAMIGVAGITGTVGAVANVGMTVAYASDKAVTKVTLRVDSKLKPGDTLPSISYNNSGESTSVGDGEIVVSNTSDTYSIVDAEWTTSTSKVMEVGQQPQMKLTLRPNSVGGDQYQFKGTYRSSNVSIRKADFVSASKSGGDLIVKVKVRAVEGTFSAPDNAYWKDNSKGTARWDEPEDGGTGRYEVELRRGSSKVYSTETNNRSFNFYPYMTKKGTYTFRVRTIAKTTKEKDYGDKSDWVESDEIYLAEEDVSDGSGQESGSTITAGGPGTSNTPGGNINVGWRQSGGNWYFYYPDGSYQKNGWSMIGGSWYLFNSSGQMLTGWQTINGQTYYLSDSGAMLTGWIQWGGRWYYLNTTPDQYQGALVKGRWWTVNGKACYLGADGARATGWTQVDGNWYYFYPDSGARAENTYVDSFYVDQNGVWVH</sequence>
<accession>A0AAE3DK26</accession>
<feature type="repeat" description="Cell wall-binding" evidence="2">
    <location>
        <begin position="311"/>
        <end position="330"/>
    </location>
</feature>
<dbReference type="Gene3D" id="2.60.40.10">
    <property type="entry name" value="Immunoglobulins"/>
    <property type="match status" value="1"/>
</dbReference>
<dbReference type="RefSeq" id="WP_308451373.1">
    <property type="nucleotide sequence ID" value="NZ_JAJEPU010000020.1"/>
</dbReference>
<evidence type="ECO:0000256" key="3">
    <source>
        <dbReference type="SAM" id="MobiDB-lite"/>
    </source>
</evidence>
<feature type="repeat" description="Cell wall-binding" evidence="2">
    <location>
        <begin position="331"/>
        <end position="350"/>
    </location>
</feature>
<dbReference type="InterPro" id="IPR013783">
    <property type="entry name" value="Ig-like_fold"/>
</dbReference>
<dbReference type="PROSITE" id="PS51170">
    <property type="entry name" value="CW"/>
    <property type="match status" value="3"/>
</dbReference>
<evidence type="ECO:0000256" key="2">
    <source>
        <dbReference type="PROSITE-ProRule" id="PRU00591"/>
    </source>
</evidence>
<dbReference type="EMBL" id="JAJEPU010000020">
    <property type="protein sequence ID" value="MCC2164869.1"/>
    <property type="molecule type" value="Genomic_DNA"/>
</dbReference>
<feature type="compositionally biased region" description="Polar residues" evidence="3">
    <location>
        <begin position="265"/>
        <end position="275"/>
    </location>
</feature>
<dbReference type="SUPFAM" id="SSF69360">
    <property type="entry name" value="Cell wall binding repeat"/>
    <property type="match status" value="1"/>
</dbReference>
<dbReference type="Pfam" id="PF19127">
    <property type="entry name" value="Choline_bind_3"/>
    <property type="match status" value="2"/>
</dbReference>
<protein>
    <submittedName>
        <fullName evidence="4">N-acetylmuramoyl-L-alanine amidase family protein</fullName>
    </submittedName>
</protein>
<dbReference type="InterPro" id="IPR018337">
    <property type="entry name" value="Cell_wall/Cho-bd_repeat"/>
</dbReference>
<proteinExistence type="predicted"/>
<dbReference type="Proteomes" id="UP001198962">
    <property type="component" value="Unassembled WGS sequence"/>
</dbReference>
<keyword evidence="5" id="KW-1185">Reference proteome</keyword>
<feature type="repeat" description="Cell wall-binding" evidence="2">
    <location>
        <begin position="397"/>
        <end position="416"/>
    </location>
</feature>
<keyword evidence="1" id="KW-0677">Repeat</keyword>
<evidence type="ECO:0000256" key="1">
    <source>
        <dbReference type="ARBA" id="ARBA00022737"/>
    </source>
</evidence>
<dbReference type="Gene3D" id="2.10.270.10">
    <property type="entry name" value="Cholin Binding"/>
    <property type="match status" value="2"/>
</dbReference>
<organism evidence="4 5">
    <name type="scientific">Brotaphodocola catenula</name>
    <dbReference type="NCBI Taxonomy" id="2885361"/>
    <lineage>
        <taxon>Bacteria</taxon>
        <taxon>Bacillati</taxon>
        <taxon>Bacillota</taxon>
        <taxon>Clostridia</taxon>
        <taxon>Lachnospirales</taxon>
        <taxon>Lachnospiraceae</taxon>
        <taxon>Brotaphodocola</taxon>
    </lineage>
</organism>
<dbReference type="Pfam" id="PF01473">
    <property type="entry name" value="Choline_bind_1"/>
    <property type="match status" value="2"/>
</dbReference>
<feature type="region of interest" description="Disordered" evidence="3">
    <location>
        <begin position="261"/>
        <end position="288"/>
    </location>
</feature>
<name>A0AAE3DK26_9FIRM</name>
<gene>
    <name evidence="4" type="ORF">LKD32_08250</name>
</gene>
<reference evidence="4" key="1">
    <citation type="submission" date="2021-10" db="EMBL/GenBank/DDBJ databases">
        <title>Anaerobic single-cell dispensing facilitates the cultivation of human gut bacteria.</title>
        <authorList>
            <person name="Afrizal A."/>
        </authorList>
    </citation>
    <scope>NUCLEOTIDE SEQUENCE</scope>
    <source>
        <strain evidence="4">CLA-AA-H274</strain>
    </source>
</reference>
<dbReference type="AlphaFoldDB" id="A0AAE3DK26"/>
<evidence type="ECO:0000313" key="5">
    <source>
        <dbReference type="Proteomes" id="UP001198962"/>
    </source>
</evidence>